<dbReference type="AlphaFoldDB" id="A0A9P0HT98"/>
<dbReference type="SUPFAM" id="SSF57625">
    <property type="entry name" value="Invertebrate chitin-binding proteins"/>
    <property type="match status" value="1"/>
</dbReference>
<dbReference type="Gene3D" id="2.170.140.10">
    <property type="entry name" value="Chitin binding domain"/>
    <property type="match status" value="1"/>
</dbReference>
<sequence length="199" mass="22917">MERIIIVSAVCSIQFLIYNFSNVGYVHSEESESFKCEGDGNYPHINDCKGYYTCKDGESTDNVCPENTSYEPSKQKCMNFYKWARCKRPDCSNESLRYVPHPGSNKVYVECFNKVPKSMTICPNDTEYSIRNTPPCDKSCEDYGFYPNEENPQVFFMCMEVGEHKKSVGFVCPEKYKLKKIKIGVMCVKKEKDIPSLLL</sequence>
<proteinExistence type="predicted"/>
<evidence type="ECO:0000313" key="2">
    <source>
        <dbReference type="EMBL" id="CAH1407867.1"/>
    </source>
</evidence>
<reference evidence="2" key="1">
    <citation type="submission" date="2022-01" db="EMBL/GenBank/DDBJ databases">
        <authorList>
            <person name="King R."/>
        </authorList>
    </citation>
    <scope>NUCLEOTIDE SEQUENCE</scope>
</reference>
<accession>A0A9P0HT98</accession>
<dbReference type="InterPro" id="IPR036508">
    <property type="entry name" value="Chitin-bd_dom_sf"/>
</dbReference>
<dbReference type="GO" id="GO:0005576">
    <property type="term" value="C:extracellular region"/>
    <property type="evidence" value="ECO:0007669"/>
    <property type="project" value="InterPro"/>
</dbReference>
<dbReference type="InterPro" id="IPR002557">
    <property type="entry name" value="Chitin-bd_dom"/>
</dbReference>
<dbReference type="PROSITE" id="PS50940">
    <property type="entry name" value="CHIT_BIND_II"/>
    <property type="match status" value="1"/>
</dbReference>
<dbReference type="Pfam" id="PF01607">
    <property type="entry name" value="CBM_14"/>
    <property type="match status" value="1"/>
</dbReference>
<evidence type="ECO:0000313" key="3">
    <source>
        <dbReference type="Proteomes" id="UP001152798"/>
    </source>
</evidence>
<gene>
    <name evidence="2" type="ORF">NEZAVI_LOCUS15496</name>
</gene>
<dbReference type="OrthoDB" id="6614443at2759"/>
<dbReference type="Proteomes" id="UP001152798">
    <property type="component" value="Chromosome 7"/>
</dbReference>
<dbReference type="GO" id="GO:0008061">
    <property type="term" value="F:chitin binding"/>
    <property type="evidence" value="ECO:0007669"/>
    <property type="project" value="InterPro"/>
</dbReference>
<keyword evidence="3" id="KW-1185">Reference proteome</keyword>
<protein>
    <recommendedName>
        <fullName evidence="1">Chitin-binding type-2 domain-containing protein</fullName>
    </recommendedName>
</protein>
<organism evidence="2 3">
    <name type="scientific">Nezara viridula</name>
    <name type="common">Southern green stink bug</name>
    <name type="synonym">Cimex viridulus</name>
    <dbReference type="NCBI Taxonomy" id="85310"/>
    <lineage>
        <taxon>Eukaryota</taxon>
        <taxon>Metazoa</taxon>
        <taxon>Ecdysozoa</taxon>
        <taxon>Arthropoda</taxon>
        <taxon>Hexapoda</taxon>
        <taxon>Insecta</taxon>
        <taxon>Pterygota</taxon>
        <taxon>Neoptera</taxon>
        <taxon>Paraneoptera</taxon>
        <taxon>Hemiptera</taxon>
        <taxon>Heteroptera</taxon>
        <taxon>Panheteroptera</taxon>
        <taxon>Pentatomomorpha</taxon>
        <taxon>Pentatomoidea</taxon>
        <taxon>Pentatomidae</taxon>
        <taxon>Pentatominae</taxon>
        <taxon>Nezara</taxon>
    </lineage>
</organism>
<name>A0A9P0HT98_NEZVI</name>
<dbReference type="EMBL" id="OV725083">
    <property type="protein sequence ID" value="CAH1407867.1"/>
    <property type="molecule type" value="Genomic_DNA"/>
</dbReference>
<feature type="domain" description="Chitin-binding type-2" evidence="1">
    <location>
        <begin position="33"/>
        <end position="88"/>
    </location>
</feature>
<dbReference type="SMART" id="SM00494">
    <property type="entry name" value="ChtBD2"/>
    <property type="match status" value="2"/>
</dbReference>
<evidence type="ECO:0000259" key="1">
    <source>
        <dbReference type="PROSITE" id="PS50940"/>
    </source>
</evidence>